<comment type="caution">
    <text evidence="14">The sequence shown here is derived from an EMBL/GenBank/DDBJ whole genome shotgun (WGS) entry which is preliminary data.</text>
</comment>
<sequence>MTDKSILLVGVPADTGSRKRGCLMGPDALRTAGMVERLSRLGYPVTDYGNLSWDAAPDVAHSNNSVHHLGDYAALISALDQFCNTELDTDQVPVFMGGDHCIAAGILPALAGRGAAEGQEQFVLWLDAHTDFQTLESTDTGNLHGTPVTYVIGDPGFDGYVPAPAMAIRPENICMMGIRSVDPAEQARIAVTGIDVHDMRAIDEFGVAPPLRRFIDRVHRANGRLHVSLDVDFLCPEIAPAVGTTVPGGVSFREAHLIMEILYDSGLVTSVDIAELNPFLDEQGKTSKLIVELVASLFGQRVLDTHRRSI</sequence>
<evidence type="ECO:0000313" key="15">
    <source>
        <dbReference type="Proteomes" id="UP000445696"/>
    </source>
</evidence>
<dbReference type="GO" id="GO:0004053">
    <property type="term" value="F:arginase activity"/>
    <property type="evidence" value="ECO:0007669"/>
    <property type="project" value="UniProtKB-UniRule"/>
</dbReference>
<proteinExistence type="inferred from homology"/>
<dbReference type="EC" id="3.5.3.1" evidence="2 9"/>
<name>A0A845MH58_9PROT</name>
<accession>A0A845MH58</accession>
<evidence type="ECO:0000256" key="5">
    <source>
        <dbReference type="ARBA" id="ARBA00022723"/>
    </source>
</evidence>
<comment type="catalytic activity">
    <reaction evidence="8 13">
        <text>L-arginine + H2O = urea + L-ornithine</text>
        <dbReference type="Rhea" id="RHEA:20569"/>
        <dbReference type="ChEBI" id="CHEBI:15377"/>
        <dbReference type="ChEBI" id="CHEBI:16199"/>
        <dbReference type="ChEBI" id="CHEBI:32682"/>
        <dbReference type="ChEBI" id="CHEBI:46911"/>
        <dbReference type="EC" id="3.5.3.1"/>
    </reaction>
</comment>
<dbReference type="PROSITE" id="PS51409">
    <property type="entry name" value="ARGINASE_2"/>
    <property type="match status" value="1"/>
</dbReference>
<evidence type="ECO:0000256" key="9">
    <source>
        <dbReference type="NCBIfam" id="TIGR01229"/>
    </source>
</evidence>
<dbReference type="PANTHER" id="PTHR43782">
    <property type="entry name" value="ARGINASE"/>
    <property type="match status" value="1"/>
</dbReference>
<keyword evidence="5 10" id="KW-0479">Metal-binding</keyword>
<keyword evidence="7 10" id="KW-0464">Manganese</keyword>
<dbReference type="PANTHER" id="PTHR43782:SF3">
    <property type="entry name" value="ARGINASE"/>
    <property type="match status" value="1"/>
</dbReference>
<evidence type="ECO:0000256" key="1">
    <source>
        <dbReference type="ARBA" id="ARBA00005098"/>
    </source>
</evidence>
<dbReference type="InterPro" id="IPR006035">
    <property type="entry name" value="Ureohydrolase"/>
</dbReference>
<dbReference type="Pfam" id="PF00491">
    <property type="entry name" value="Arginase"/>
    <property type="match status" value="1"/>
</dbReference>
<feature type="binding site" evidence="10">
    <location>
        <position position="129"/>
    </location>
    <ligand>
        <name>Mn(2+)</name>
        <dbReference type="ChEBI" id="CHEBI:29035"/>
        <label>1</label>
    </ligand>
</feature>
<dbReference type="PIRSF" id="PIRSF036979">
    <property type="entry name" value="Arginase"/>
    <property type="match status" value="1"/>
</dbReference>
<evidence type="ECO:0000256" key="3">
    <source>
        <dbReference type="ARBA" id="ARBA00018123"/>
    </source>
</evidence>
<feature type="binding site" evidence="10">
    <location>
        <position position="232"/>
    </location>
    <ligand>
        <name>Mn(2+)</name>
        <dbReference type="ChEBI" id="CHEBI:29035"/>
        <label>2</label>
    </ligand>
</feature>
<dbReference type="GO" id="GO:0000050">
    <property type="term" value="P:urea cycle"/>
    <property type="evidence" value="ECO:0007669"/>
    <property type="project" value="UniProtKB-UniPathway"/>
</dbReference>
<dbReference type="RefSeq" id="WP_161339627.1">
    <property type="nucleotide sequence ID" value="NZ_JBHSDG010000003.1"/>
</dbReference>
<dbReference type="InterPro" id="IPR020855">
    <property type="entry name" value="Ureohydrolase_Mn_BS"/>
</dbReference>
<dbReference type="OrthoDB" id="9788689at2"/>
<dbReference type="GO" id="GO:0030145">
    <property type="term" value="F:manganese ion binding"/>
    <property type="evidence" value="ECO:0007669"/>
    <property type="project" value="TreeGrafter"/>
</dbReference>
<dbReference type="EMBL" id="WTVA01000014">
    <property type="protein sequence ID" value="MZR23159.1"/>
    <property type="molecule type" value="Genomic_DNA"/>
</dbReference>
<dbReference type="NCBIfam" id="TIGR01229">
    <property type="entry name" value="rocF_arginase"/>
    <property type="match status" value="1"/>
</dbReference>
<dbReference type="Proteomes" id="UP000445696">
    <property type="component" value="Unassembled WGS sequence"/>
</dbReference>
<organism evidence="14 15">
    <name type="scientific">Sneathiella chungangensis</name>
    <dbReference type="NCBI Taxonomy" id="1418234"/>
    <lineage>
        <taxon>Bacteria</taxon>
        <taxon>Pseudomonadati</taxon>
        <taxon>Pseudomonadota</taxon>
        <taxon>Alphaproteobacteria</taxon>
        <taxon>Sneathiellales</taxon>
        <taxon>Sneathiellaceae</taxon>
        <taxon>Sneathiella</taxon>
    </lineage>
</organism>
<dbReference type="InterPro" id="IPR023696">
    <property type="entry name" value="Ureohydrolase_dom_sf"/>
</dbReference>
<feature type="binding site" evidence="10">
    <location>
        <position position="230"/>
    </location>
    <ligand>
        <name>Mn(2+)</name>
        <dbReference type="ChEBI" id="CHEBI:29035"/>
        <label>1</label>
    </ligand>
</feature>
<evidence type="ECO:0000256" key="2">
    <source>
        <dbReference type="ARBA" id="ARBA00012168"/>
    </source>
</evidence>
<dbReference type="CDD" id="cd09989">
    <property type="entry name" value="Arginase"/>
    <property type="match status" value="1"/>
</dbReference>
<reference evidence="14 15" key="1">
    <citation type="journal article" date="2014" name="Int. J. Syst. Evol. Microbiol.">
        <title>Sneathiella chungangensis sp. nov., isolated from a marine sand, and emended description of the genus Sneathiella.</title>
        <authorList>
            <person name="Siamphan C."/>
            <person name="Kim H."/>
            <person name="Lee J.S."/>
            <person name="Kim W."/>
        </authorList>
    </citation>
    <scope>NUCLEOTIDE SEQUENCE [LARGE SCALE GENOMIC DNA]</scope>
    <source>
        <strain evidence="14 15">KCTC 32476</strain>
    </source>
</reference>
<feature type="binding site" evidence="10">
    <location>
        <position position="131"/>
    </location>
    <ligand>
        <name>Mn(2+)</name>
        <dbReference type="ChEBI" id="CHEBI:29035"/>
        <label>1</label>
    </ligand>
</feature>
<keyword evidence="15" id="KW-1185">Reference proteome</keyword>
<comment type="pathway">
    <text evidence="1">Nitrogen metabolism; urea cycle; L-ornithine and urea from L-arginine: step 1/1.</text>
</comment>
<dbReference type="InterPro" id="IPR014033">
    <property type="entry name" value="Arginase"/>
</dbReference>
<gene>
    <name evidence="14" type="primary">rocF</name>
    <name evidence="14" type="ORF">GQF03_12555</name>
</gene>
<evidence type="ECO:0000256" key="8">
    <source>
        <dbReference type="ARBA" id="ARBA00047391"/>
    </source>
</evidence>
<evidence type="ECO:0000256" key="12">
    <source>
        <dbReference type="RuleBase" id="RU003684"/>
    </source>
</evidence>
<dbReference type="FunFam" id="3.40.800.10:FF:000012">
    <property type="entry name" value="Arginase"/>
    <property type="match status" value="1"/>
</dbReference>
<evidence type="ECO:0000256" key="10">
    <source>
        <dbReference type="PIRSR" id="PIRSR036979-1"/>
    </source>
</evidence>
<dbReference type="PRINTS" id="PR00116">
    <property type="entry name" value="ARGINASE"/>
</dbReference>
<evidence type="ECO:0000313" key="14">
    <source>
        <dbReference type="EMBL" id="MZR23159.1"/>
    </source>
</evidence>
<evidence type="ECO:0000256" key="11">
    <source>
        <dbReference type="PROSITE-ProRule" id="PRU00742"/>
    </source>
</evidence>
<keyword evidence="4 13" id="KW-0056">Arginine metabolism</keyword>
<protein>
    <recommendedName>
        <fullName evidence="3 9">Arginase</fullName>
        <ecNumber evidence="2 9">3.5.3.1</ecNumber>
    </recommendedName>
</protein>
<evidence type="ECO:0000256" key="7">
    <source>
        <dbReference type="ARBA" id="ARBA00023211"/>
    </source>
</evidence>
<comment type="similarity">
    <text evidence="11 12">Belongs to the arginase family.</text>
</comment>
<dbReference type="PROSITE" id="PS01053">
    <property type="entry name" value="ARGINASE_1"/>
    <property type="match status" value="1"/>
</dbReference>
<dbReference type="UniPathway" id="UPA00158">
    <property type="reaction ID" value="UER00270"/>
</dbReference>
<keyword evidence="6 12" id="KW-0378">Hydrolase</keyword>
<dbReference type="Gene3D" id="3.40.800.10">
    <property type="entry name" value="Ureohydrolase domain"/>
    <property type="match status" value="1"/>
</dbReference>
<dbReference type="GO" id="GO:0006525">
    <property type="term" value="P:arginine metabolic process"/>
    <property type="evidence" value="ECO:0007669"/>
    <property type="project" value="UniProtKB-KW"/>
</dbReference>
<comment type="cofactor">
    <cofactor evidence="10 13">
        <name>Mn(2+)</name>
        <dbReference type="ChEBI" id="CHEBI:29035"/>
    </cofactor>
    <text evidence="10 13">Binds 2 manganese ions per subunit.</text>
</comment>
<dbReference type="AlphaFoldDB" id="A0A845MH58"/>
<feature type="binding site" evidence="10">
    <location>
        <position position="100"/>
    </location>
    <ligand>
        <name>Mn(2+)</name>
        <dbReference type="ChEBI" id="CHEBI:29035"/>
        <label>1</label>
    </ligand>
</feature>
<evidence type="ECO:0000256" key="6">
    <source>
        <dbReference type="ARBA" id="ARBA00022801"/>
    </source>
</evidence>
<dbReference type="GO" id="GO:0005737">
    <property type="term" value="C:cytoplasm"/>
    <property type="evidence" value="ECO:0007669"/>
    <property type="project" value="TreeGrafter"/>
</dbReference>
<evidence type="ECO:0000256" key="4">
    <source>
        <dbReference type="ARBA" id="ARBA00022503"/>
    </source>
</evidence>
<dbReference type="SUPFAM" id="SSF52768">
    <property type="entry name" value="Arginase/deacetylase"/>
    <property type="match status" value="1"/>
</dbReference>
<evidence type="ECO:0000256" key="13">
    <source>
        <dbReference type="RuleBase" id="RU361159"/>
    </source>
</evidence>
<feature type="binding site" evidence="10">
    <location>
        <position position="127"/>
    </location>
    <ligand>
        <name>Mn(2+)</name>
        <dbReference type="ChEBI" id="CHEBI:29035"/>
        <label>1</label>
    </ligand>
</feature>